<dbReference type="EMBL" id="JBEOQB010000006">
    <property type="protein sequence ID" value="MEZ0454059.1"/>
    <property type="molecule type" value="Genomic_DNA"/>
</dbReference>
<dbReference type="AlphaFoldDB" id="A0A4U9V9D0"/>
<evidence type="ECO:0000313" key="4">
    <source>
        <dbReference type="Proteomes" id="UP000308196"/>
    </source>
</evidence>
<organism evidence="3 4">
    <name type="scientific">Sphingobacterium thalpophilum</name>
    <dbReference type="NCBI Taxonomy" id="259"/>
    <lineage>
        <taxon>Bacteria</taxon>
        <taxon>Pseudomonadati</taxon>
        <taxon>Bacteroidota</taxon>
        <taxon>Sphingobacteriia</taxon>
        <taxon>Sphingobacteriales</taxon>
        <taxon>Sphingobacteriaceae</taxon>
        <taxon>Sphingobacterium</taxon>
    </lineage>
</organism>
<dbReference type="EMBL" id="LR590484">
    <property type="protein sequence ID" value="VTR41719.1"/>
    <property type="molecule type" value="Genomic_DNA"/>
</dbReference>
<dbReference type="KEGG" id="stha:NCTC11429_02570"/>
<dbReference type="RefSeq" id="WP_028070443.1">
    <property type="nucleotide sequence ID" value="NZ_CP141191.1"/>
</dbReference>
<keyword evidence="1" id="KW-0812">Transmembrane</keyword>
<name>A0A4U9V9D0_9SPHI</name>
<evidence type="ECO:0000313" key="2">
    <source>
        <dbReference type="EMBL" id="MEZ0454059.1"/>
    </source>
</evidence>
<sequence>MKTKSIYNWKTNLLGTKFKLYANENVIGSLESSNWNLDARATIQSNQYNFKNKGFFNPYTEIRDKHGYLVADIEYSPWTGNATISLIGKKYFWSAKGIWMSSWKIEDANGQVIEVKPGVLGDSGTIESMDNSEMLLSICLYLQRRAVLLYSMIAFLPIFILLLLCI</sequence>
<gene>
    <name evidence="2" type="ORF">ABTW24_20880</name>
    <name evidence="3" type="ORF">NCTC11429_02570</name>
</gene>
<keyword evidence="1" id="KW-1133">Transmembrane helix</keyword>
<dbReference type="Proteomes" id="UP001566204">
    <property type="component" value="Unassembled WGS sequence"/>
</dbReference>
<reference evidence="2 5" key="2">
    <citation type="submission" date="2024-06" db="EMBL/GenBank/DDBJ databases">
        <title>Soil Sphingobacterium thalpophilum.</title>
        <authorList>
            <person name="Yang J."/>
            <person name="Li J."/>
        </authorList>
    </citation>
    <scope>NUCLEOTIDE SEQUENCE [LARGE SCALE GENOMIC DNA]</scope>
    <source>
        <strain evidence="2 5">22g91tb</strain>
    </source>
</reference>
<keyword evidence="5" id="KW-1185">Reference proteome</keyword>
<proteinExistence type="predicted"/>
<keyword evidence="1" id="KW-0472">Membrane</keyword>
<evidence type="ECO:0000313" key="5">
    <source>
        <dbReference type="Proteomes" id="UP001566204"/>
    </source>
</evidence>
<evidence type="ECO:0000256" key="1">
    <source>
        <dbReference type="SAM" id="Phobius"/>
    </source>
</evidence>
<dbReference type="Proteomes" id="UP000308196">
    <property type="component" value="Chromosome"/>
</dbReference>
<reference evidence="3 4" key="1">
    <citation type="submission" date="2019-05" db="EMBL/GenBank/DDBJ databases">
        <authorList>
            <consortium name="Pathogen Informatics"/>
        </authorList>
    </citation>
    <scope>NUCLEOTIDE SEQUENCE [LARGE SCALE GENOMIC DNA]</scope>
    <source>
        <strain evidence="3 4">NCTC11429</strain>
    </source>
</reference>
<dbReference type="GeneID" id="78463276"/>
<protein>
    <submittedName>
        <fullName evidence="3">Uncharacterized protein</fullName>
    </submittedName>
</protein>
<evidence type="ECO:0000313" key="3">
    <source>
        <dbReference type="EMBL" id="VTR41719.1"/>
    </source>
</evidence>
<accession>A0A4U9V9D0</accession>
<feature type="transmembrane region" description="Helical" evidence="1">
    <location>
        <begin position="147"/>
        <end position="164"/>
    </location>
</feature>